<keyword evidence="2" id="KW-1185">Reference proteome</keyword>
<name>A0A517VBW5_9PLAN</name>
<evidence type="ECO:0000313" key="2">
    <source>
        <dbReference type="Proteomes" id="UP000316855"/>
    </source>
</evidence>
<gene>
    <name evidence="1" type="ORF">Pan161_21380</name>
</gene>
<organism evidence="1 2">
    <name type="scientific">Gimesia algae</name>
    <dbReference type="NCBI Taxonomy" id="2527971"/>
    <lineage>
        <taxon>Bacteria</taxon>
        <taxon>Pseudomonadati</taxon>
        <taxon>Planctomycetota</taxon>
        <taxon>Planctomycetia</taxon>
        <taxon>Planctomycetales</taxon>
        <taxon>Planctomycetaceae</taxon>
        <taxon>Gimesia</taxon>
    </lineage>
</organism>
<evidence type="ECO:0000313" key="1">
    <source>
        <dbReference type="EMBL" id="QDT90486.1"/>
    </source>
</evidence>
<dbReference type="Proteomes" id="UP000316855">
    <property type="component" value="Chromosome"/>
</dbReference>
<accession>A0A517VBW5</accession>
<dbReference type="EMBL" id="CP036343">
    <property type="protein sequence ID" value="QDT90486.1"/>
    <property type="molecule type" value="Genomic_DNA"/>
</dbReference>
<sequence length="50" mass="5280">MVGSERVGKVISHPMRIAAPSAPRGAQIAKRQVADKLACIQFDCSGSRAN</sequence>
<dbReference type="AlphaFoldDB" id="A0A517VBW5"/>
<reference evidence="1 2" key="1">
    <citation type="submission" date="2019-02" db="EMBL/GenBank/DDBJ databases">
        <title>Deep-cultivation of Planctomycetes and their phenomic and genomic characterization uncovers novel biology.</title>
        <authorList>
            <person name="Wiegand S."/>
            <person name="Jogler M."/>
            <person name="Boedeker C."/>
            <person name="Pinto D."/>
            <person name="Vollmers J."/>
            <person name="Rivas-Marin E."/>
            <person name="Kohn T."/>
            <person name="Peeters S.H."/>
            <person name="Heuer A."/>
            <person name="Rast P."/>
            <person name="Oberbeckmann S."/>
            <person name="Bunk B."/>
            <person name="Jeske O."/>
            <person name="Meyerdierks A."/>
            <person name="Storesund J.E."/>
            <person name="Kallscheuer N."/>
            <person name="Luecker S."/>
            <person name="Lage O.M."/>
            <person name="Pohl T."/>
            <person name="Merkel B.J."/>
            <person name="Hornburger P."/>
            <person name="Mueller R.-W."/>
            <person name="Bruemmer F."/>
            <person name="Labrenz M."/>
            <person name="Spormann A.M."/>
            <person name="Op den Camp H."/>
            <person name="Overmann J."/>
            <person name="Amann R."/>
            <person name="Jetten M.S.M."/>
            <person name="Mascher T."/>
            <person name="Medema M.H."/>
            <person name="Devos D.P."/>
            <person name="Kaster A.-K."/>
            <person name="Ovreas L."/>
            <person name="Rohde M."/>
            <person name="Galperin M.Y."/>
            <person name="Jogler C."/>
        </authorList>
    </citation>
    <scope>NUCLEOTIDE SEQUENCE [LARGE SCALE GENOMIC DNA]</scope>
    <source>
        <strain evidence="1 2">Pan161</strain>
    </source>
</reference>
<dbReference type="KEGG" id="gax:Pan161_21380"/>
<protein>
    <submittedName>
        <fullName evidence="1">Uncharacterized protein</fullName>
    </submittedName>
</protein>
<proteinExistence type="predicted"/>